<evidence type="ECO:0000259" key="5">
    <source>
        <dbReference type="Pfam" id="PF14905"/>
    </source>
</evidence>
<keyword evidence="4" id="KW-0732">Signal</keyword>
<dbReference type="AlphaFoldDB" id="A0A3S9MWH2"/>
<feature type="chain" id="PRO_5019546286" description="Outer membrane protein beta-barrel domain-containing protein" evidence="4">
    <location>
        <begin position="21"/>
        <end position="922"/>
    </location>
</feature>
<keyword evidence="2" id="KW-0472">Membrane</keyword>
<dbReference type="EMBL" id="CP034549">
    <property type="protein sequence ID" value="AZQ43463.1"/>
    <property type="molecule type" value="Genomic_DNA"/>
</dbReference>
<dbReference type="InterPro" id="IPR037066">
    <property type="entry name" value="Plug_dom_sf"/>
</dbReference>
<keyword evidence="7" id="KW-1185">Reference proteome</keyword>
<dbReference type="Pfam" id="PF14905">
    <property type="entry name" value="OMP_b-brl_3"/>
    <property type="match status" value="1"/>
</dbReference>
<dbReference type="RefSeq" id="WP_126445893.1">
    <property type="nucleotide sequence ID" value="NZ_CP034549.1"/>
</dbReference>
<comment type="subcellular location">
    <subcellularLocation>
        <location evidence="1">Cell outer membrane</location>
    </subcellularLocation>
</comment>
<proteinExistence type="predicted"/>
<feature type="signal peptide" evidence="4">
    <location>
        <begin position="1"/>
        <end position="20"/>
    </location>
</feature>
<evidence type="ECO:0000256" key="2">
    <source>
        <dbReference type="ARBA" id="ARBA00023136"/>
    </source>
</evidence>
<feature type="domain" description="Outer membrane protein beta-barrel" evidence="5">
    <location>
        <begin position="508"/>
        <end position="920"/>
    </location>
</feature>
<evidence type="ECO:0000313" key="6">
    <source>
        <dbReference type="EMBL" id="AZQ43463.1"/>
    </source>
</evidence>
<dbReference type="SUPFAM" id="SSF49464">
    <property type="entry name" value="Carboxypeptidase regulatory domain-like"/>
    <property type="match status" value="1"/>
</dbReference>
<evidence type="ECO:0000256" key="1">
    <source>
        <dbReference type="ARBA" id="ARBA00004442"/>
    </source>
</evidence>
<reference evidence="6 7" key="1">
    <citation type="submission" date="2018-12" db="EMBL/GenBank/DDBJ databases">
        <title>Complete genome of Nonlabens sp. MJ115.</title>
        <authorList>
            <person name="Choi H.S."/>
            <person name="Jung J."/>
        </authorList>
    </citation>
    <scope>NUCLEOTIDE SEQUENCE [LARGE SCALE GENOMIC DNA]</scope>
    <source>
        <strain evidence="6 7">MJ115</strain>
    </source>
</reference>
<dbReference type="GO" id="GO:0009279">
    <property type="term" value="C:cell outer membrane"/>
    <property type="evidence" value="ECO:0007669"/>
    <property type="project" value="UniProtKB-SubCell"/>
</dbReference>
<dbReference type="Pfam" id="PF13620">
    <property type="entry name" value="CarboxypepD_reg"/>
    <property type="match status" value="1"/>
</dbReference>
<dbReference type="Gene3D" id="2.60.40.1120">
    <property type="entry name" value="Carboxypeptidase-like, regulatory domain"/>
    <property type="match status" value="1"/>
</dbReference>
<organism evidence="6 7">
    <name type="scientific">Nonlabens ponticola</name>
    <dbReference type="NCBI Taxonomy" id="2496866"/>
    <lineage>
        <taxon>Bacteria</taxon>
        <taxon>Pseudomonadati</taxon>
        <taxon>Bacteroidota</taxon>
        <taxon>Flavobacteriia</taxon>
        <taxon>Flavobacteriales</taxon>
        <taxon>Flavobacteriaceae</taxon>
        <taxon>Nonlabens</taxon>
    </lineage>
</organism>
<dbReference type="Proteomes" id="UP000279600">
    <property type="component" value="Chromosome"/>
</dbReference>
<sequence>MNKLILLLAAMLLTSIAAHSQNVKITGIVIDSAGTPLQMANVIAYGSNKSLGAFGITNQDGRYQLLGLKKDSTYTLKVSFLGLQATEEKVEKIQEDLVKNFVLLEGTDQLDAVQITYEMPVSIKGDTIVYNADSFTNGTERKLDDVLNKLPGVEVNEDGDVQVEGKNVEKIYVDGKEFFEGDTRLATKNIPADAIGKVEVLKNFNNVSQLKGLGNDQDRVAINIRLKEGKEKFWFGEATAAGGYGGDDFRYQAQPKAFYYSPNLSLNFLTDFNNLGIPAFTGRDYNRFTGQRFSNTSDAGVNVNTNSNGGRLTTFQNNRALEIESRFGAFNGAYQVNKSLGINAFAIFSSVDTDARTDSRRFFTPADESLAASSRAPLTEFTEDLTFQRNEQAIFKVGADYKPNDNFTLDFNGQVNIADNTERSALISDRVEINRETGDPERIIEDVAQRDAQKPIVIDQNLNMYYTASDRNIFAFEGRYVDSEEDPFYNAVRDFRDQQDPEPFNGRLNLDNADPYNINQRNLVDTRRINAKVDYWYVLNKISNINFTVGTIQSRQDYNSNIFQILDNGGVNILTDDDLVNDVRYDFSDIYAGVHYKIIKGKFTITPGFNVHQIETDTDDLLSDNDQTISTTEFLPDFNIRYDFRSSESLRADYRQVINFADVNSYAESLVFNNYNSLSRGNNNLSGAKTDQFSLNYNNFNMFNYTNIFAFVTYSKQREALQNSVELDGINQVNTTINSPLANESVNGTGRITKEFGKIRTGLRATLSYSLFNNIINDQAQESENFNQTYAVDLRSNYQEGVNFDVSYSYNLSNNDQGSRTTQFTTHRINLGADWQIGDAWQLTADYDLNLFRGEGQDNNFDFLEAALYYQQPDSQWEFKLAGTNLLGTEAFVSNNFGQIITSTTEQFVLPRYVYLQVQYEL</sequence>
<evidence type="ECO:0000256" key="4">
    <source>
        <dbReference type="SAM" id="SignalP"/>
    </source>
</evidence>
<protein>
    <recommendedName>
        <fullName evidence="5">Outer membrane protein beta-barrel domain-containing protein</fullName>
    </recommendedName>
</protein>
<dbReference type="KEGG" id="noj:EJ995_04145"/>
<evidence type="ECO:0000256" key="3">
    <source>
        <dbReference type="ARBA" id="ARBA00023237"/>
    </source>
</evidence>
<dbReference type="InterPro" id="IPR036942">
    <property type="entry name" value="Beta-barrel_TonB_sf"/>
</dbReference>
<dbReference type="SUPFAM" id="SSF56935">
    <property type="entry name" value="Porins"/>
    <property type="match status" value="1"/>
</dbReference>
<dbReference type="InterPro" id="IPR008969">
    <property type="entry name" value="CarboxyPept-like_regulatory"/>
</dbReference>
<dbReference type="InterPro" id="IPR041700">
    <property type="entry name" value="OMP_b-brl_3"/>
</dbReference>
<accession>A0A3S9MWH2</accession>
<gene>
    <name evidence="6" type="ORF">EJ995_04145</name>
</gene>
<dbReference type="OrthoDB" id="603275at2"/>
<name>A0A3S9MWH2_9FLAO</name>
<dbReference type="Gene3D" id="2.170.130.10">
    <property type="entry name" value="TonB-dependent receptor, plug domain"/>
    <property type="match status" value="1"/>
</dbReference>
<dbReference type="Gene3D" id="2.40.170.20">
    <property type="entry name" value="TonB-dependent receptor, beta-barrel domain"/>
    <property type="match status" value="1"/>
</dbReference>
<evidence type="ECO:0000313" key="7">
    <source>
        <dbReference type="Proteomes" id="UP000279600"/>
    </source>
</evidence>
<keyword evidence="3" id="KW-0998">Cell outer membrane</keyword>